<feature type="chain" id="PRO_5045965165" evidence="1">
    <location>
        <begin position="22"/>
        <end position="297"/>
    </location>
</feature>
<dbReference type="EMBL" id="JBFSOO010000003">
    <property type="protein sequence ID" value="MEZ6852803.1"/>
    <property type="molecule type" value="Genomic_DNA"/>
</dbReference>
<dbReference type="InterPro" id="IPR029058">
    <property type="entry name" value="AB_hydrolase_fold"/>
</dbReference>
<protein>
    <submittedName>
        <fullName evidence="3">Alpha/beta fold hydrolase</fullName>
    </submittedName>
</protein>
<evidence type="ECO:0000256" key="1">
    <source>
        <dbReference type="SAM" id="SignalP"/>
    </source>
</evidence>
<keyword evidence="4" id="KW-1185">Reference proteome</keyword>
<organism evidence="3 4">
    <name type="scientific">Halodesulfovibrio aestuarii</name>
    <dbReference type="NCBI Taxonomy" id="126333"/>
    <lineage>
        <taxon>Bacteria</taxon>
        <taxon>Pseudomonadati</taxon>
        <taxon>Thermodesulfobacteriota</taxon>
        <taxon>Desulfovibrionia</taxon>
        <taxon>Desulfovibrionales</taxon>
        <taxon>Desulfovibrionaceae</taxon>
        <taxon>Halodesulfovibrio</taxon>
    </lineage>
</organism>
<dbReference type="Gene3D" id="3.40.50.1820">
    <property type="entry name" value="alpha/beta hydrolase"/>
    <property type="match status" value="1"/>
</dbReference>
<keyword evidence="3" id="KW-0378">Hydrolase</keyword>
<dbReference type="GO" id="GO:0016787">
    <property type="term" value="F:hydrolase activity"/>
    <property type="evidence" value="ECO:0007669"/>
    <property type="project" value="UniProtKB-KW"/>
</dbReference>
<evidence type="ECO:0000259" key="2">
    <source>
        <dbReference type="Pfam" id="PF00561"/>
    </source>
</evidence>
<feature type="signal peptide" evidence="1">
    <location>
        <begin position="1"/>
        <end position="21"/>
    </location>
</feature>
<dbReference type="PROSITE" id="PS51257">
    <property type="entry name" value="PROKAR_LIPOPROTEIN"/>
    <property type="match status" value="1"/>
</dbReference>
<dbReference type="PANTHER" id="PTHR43433:SF5">
    <property type="entry name" value="AB HYDROLASE-1 DOMAIN-CONTAINING PROTEIN"/>
    <property type="match status" value="1"/>
</dbReference>
<dbReference type="PRINTS" id="PR00111">
    <property type="entry name" value="ABHYDROLASE"/>
</dbReference>
<feature type="domain" description="AB hydrolase-1" evidence="2">
    <location>
        <begin position="56"/>
        <end position="170"/>
    </location>
</feature>
<gene>
    <name evidence="3" type="ORF">AB2Z07_04530</name>
</gene>
<dbReference type="PANTHER" id="PTHR43433">
    <property type="entry name" value="HYDROLASE, ALPHA/BETA FOLD FAMILY PROTEIN"/>
    <property type="match status" value="1"/>
</dbReference>
<dbReference type="Proteomes" id="UP001568358">
    <property type="component" value="Unassembled WGS sequence"/>
</dbReference>
<dbReference type="Pfam" id="PF00561">
    <property type="entry name" value="Abhydrolase_1"/>
    <property type="match status" value="1"/>
</dbReference>
<dbReference type="RefSeq" id="WP_371150062.1">
    <property type="nucleotide sequence ID" value="NZ_JBFSOO010000003.1"/>
</dbReference>
<proteinExistence type="predicted"/>
<evidence type="ECO:0000313" key="3">
    <source>
        <dbReference type="EMBL" id="MEZ6852803.1"/>
    </source>
</evidence>
<dbReference type="InterPro" id="IPR000073">
    <property type="entry name" value="AB_hydrolase_1"/>
</dbReference>
<accession>A0ABV4JPX2</accession>
<dbReference type="InterPro" id="IPR050471">
    <property type="entry name" value="AB_hydrolase"/>
</dbReference>
<reference evidence="3 4" key="1">
    <citation type="submission" date="2024-07" db="EMBL/GenBank/DDBJ databases">
        <title>Active virus-host system and metabolic interactions in a Lokiarchaeon culture.</title>
        <authorList>
            <person name="Ponce Toledo R.I."/>
            <person name="Rodrigues Oliveira T."/>
            <person name="Schleper C."/>
        </authorList>
    </citation>
    <scope>NUCLEOTIDE SEQUENCE [LARGE SCALE GENOMIC DNA]</scope>
    <source>
        <strain evidence="3 4">B35</strain>
    </source>
</reference>
<name>A0ABV4JPX2_9BACT</name>
<dbReference type="SUPFAM" id="SSF53474">
    <property type="entry name" value="alpha/beta-Hydrolases"/>
    <property type="match status" value="1"/>
</dbReference>
<comment type="caution">
    <text evidence="3">The sequence shown here is derived from an EMBL/GenBank/DDBJ whole genome shotgun (WGS) entry which is preliminary data.</text>
</comment>
<evidence type="ECO:0000313" key="4">
    <source>
        <dbReference type="Proteomes" id="UP001568358"/>
    </source>
</evidence>
<keyword evidence="1" id="KW-0732">Signal</keyword>
<sequence length="297" mass="32725">MQRRFSLFLCTLALFVICGCAAHQNHQGRQDTHNIRVQTASVNGVHLGYRVTGSGPPLLLIMGYAGTMDVWDPSMVAELAKERTVILFDNRGMGYSSINNTPLSIELMASDAVALLNALGIKRADIMGWSMGSVIAQEIALNHPDKVDKLVLYATAVDLAPVKAALDRMGSLSQKQFMAQLFPDTWKNLHPDIFSNLPVPAIAPSPEVIQRQYKAVTNWRGTRDRLASLNKDTLVIVGQADRITPPDQALAAVNLIKGAWLVRFKGAGHWLMYQAGEDMALTIERFLDAQENLLLDF</sequence>